<sequence length="901" mass="100816">MNNRLLVTADNLNSLYYIQLAPFPNTVTCNISSESPDGWTTGVWNSSCDFIYSLVVPKYHPSNDVPYFVYNCIDQFGNNMIGLYADISNNNTCIFKLKNNAVVPGNYSTQNNFILCMEPNGSGVYGFADDFIFYYNLSSFQLSVLSFTTFGLSPRACDMIMSGSSTFALVAGYVQTYDWSAEEMVFLFSLNPPLVDLPKLVDVFNIPRVLHFPFGDPRRNRLVAQSRNYLPQNSLSVSIASRTGQILIGIQSLNTVLLLILDNATNPTGFLNNSSSIHSKQNGVAMGYGKSVAWLDNEGQTAAILANTYAYFAYEWISSSIHVYEIDVDSFNDSLEPLTIYPNSEQVLQPQLSPSFIYFVSSSGHVALLDNLGTPFVLLSAPFGAYPTTSTSGSFSVKAPCIRGTYNNHYGIELCTPCSNGTYSSRGAINCSACDSNVSSFCPFGAVAQLFYADLKSIVPQQDYPESPELTIFSDILLQNMFTLNHESNHCRIVSPLTWVIFVVGLVVIILIIMGISAFYPRSHLHRNRVKVIFKHIDLIGEGELWIGGLVSIAIIILLTFAYLFSHAYYYRYPIEQVGSNPWFGCQNDMRNSKFSSSMQMMGLQRITKENDDIFDMLDRQPFTLNIDFINTAFTCNDSIVVQRLFAYTLMSLPITSCYSTKNESIISLVIPLPSHEIYLQLILPGVRTVGAIRLGLTGPGNTSDDERSTLRELNFASLYEPLLNNQVLAPSINFLIRMTRIVNQTTPLIASDPIIFGAMWSYAFDTKADELFITETQYTFYKRQKTLINITLSNTAYFISNLQEPIVKYNDLIFHNLLFTIVVLELFGLLLLVFKILIVPVFRISIARISKQTHRDRSDTDQLTSVAVTGGQGAVIHRKTRPSNDDAEQPSRATIRHHNF</sequence>
<gene>
    <name evidence="3" type="ORF">OVA965_LOCUS19083</name>
    <name evidence="4" type="ORF">TMI583_LOCUS19094</name>
</gene>
<proteinExistence type="predicted"/>
<evidence type="ECO:0000313" key="3">
    <source>
        <dbReference type="EMBL" id="CAF1096590.1"/>
    </source>
</evidence>
<feature type="transmembrane region" description="Helical" evidence="2">
    <location>
        <begin position="818"/>
        <end position="843"/>
    </location>
</feature>
<dbReference type="Proteomes" id="UP000682733">
    <property type="component" value="Unassembled WGS sequence"/>
</dbReference>
<evidence type="ECO:0000313" key="5">
    <source>
        <dbReference type="Proteomes" id="UP000677228"/>
    </source>
</evidence>
<evidence type="ECO:0000256" key="1">
    <source>
        <dbReference type="SAM" id="MobiDB-lite"/>
    </source>
</evidence>
<feature type="transmembrane region" description="Helical" evidence="2">
    <location>
        <begin position="497"/>
        <end position="520"/>
    </location>
</feature>
<dbReference type="AlphaFoldDB" id="A0A8S2E8F9"/>
<reference evidence="3" key="1">
    <citation type="submission" date="2021-02" db="EMBL/GenBank/DDBJ databases">
        <authorList>
            <person name="Nowell W R."/>
        </authorList>
    </citation>
    <scope>NUCLEOTIDE SEQUENCE</scope>
</reference>
<dbReference type="SMART" id="SM01411">
    <property type="entry name" value="Ephrin_rec_like"/>
    <property type="match status" value="1"/>
</dbReference>
<feature type="transmembrane region" description="Helical" evidence="2">
    <location>
        <begin position="545"/>
        <end position="565"/>
    </location>
</feature>
<comment type="caution">
    <text evidence="3">The sequence shown here is derived from an EMBL/GenBank/DDBJ whole genome shotgun (WGS) entry which is preliminary data.</text>
</comment>
<name>A0A8S2E8F9_9BILA</name>
<feature type="region of interest" description="Disordered" evidence="1">
    <location>
        <begin position="878"/>
        <end position="901"/>
    </location>
</feature>
<evidence type="ECO:0000313" key="4">
    <source>
        <dbReference type="EMBL" id="CAF3858061.1"/>
    </source>
</evidence>
<dbReference type="EMBL" id="CAJNOK010009715">
    <property type="protein sequence ID" value="CAF1096590.1"/>
    <property type="molecule type" value="Genomic_DNA"/>
</dbReference>
<keyword evidence="2" id="KW-0472">Membrane</keyword>
<evidence type="ECO:0008006" key="6">
    <source>
        <dbReference type="Google" id="ProtNLM"/>
    </source>
</evidence>
<protein>
    <recommendedName>
        <fullName evidence="6">Tyrosine-protein kinase ephrin type A/B receptor-like domain-containing protein</fullName>
    </recommendedName>
</protein>
<dbReference type="EMBL" id="CAJOBA010009731">
    <property type="protein sequence ID" value="CAF3858061.1"/>
    <property type="molecule type" value="Genomic_DNA"/>
</dbReference>
<keyword evidence="2" id="KW-1133">Transmembrane helix</keyword>
<organism evidence="3 5">
    <name type="scientific">Didymodactylos carnosus</name>
    <dbReference type="NCBI Taxonomy" id="1234261"/>
    <lineage>
        <taxon>Eukaryota</taxon>
        <taxon>Metazoa</taxon>
        <taxon>Spiralia</taxon>
        <taxon>Gnathifera</taxon>
        <taxon>Rotifera</taxon>
        <taxon>Eurotatoria</taxon>
        <taxon>Bdelloidea</taxon>
        <taxon>Philodinida</taxon>
        <taxon>Philodinidae</taxon>
        <taxon>Didymodactylos</taxon>
    </lineage>
</organism>
<accession>A0A8S2E8F9</accession>
<keyword evidence="2" id="KW-0812">Transmembrane</keyword>
<dbReference type="Proteomes" id="UP000677228">
    <property type="component" value="Unassembled WGS sequence"/>
</dbReference>
<evidence type="ECO:0000256" key="2">
    <source>
        <dbReference type="SAM" id="Phobius"/>
    </source>
</evidence>